<dbReference type="Proteomes" id="UP000175744">
    <property type="component" value="Unassembled WGS sequence"/>
</dbReference>
<comment type="caution">
    <text evidence="1">The sequence shown here is derived from an EMBL/GenBank/DDBJ whole genome shotgun (WGS) entry which is preliminary data.</text>
</comment>
<name>A0A1E8F0S3_9CLOT</name>
<reference evidence="1 2" key="1">
    <citation type="submission" date="2016-06" db="EMBL/GenBank/DDBJ databases">
        <title>Genome sequence of Clostridium acetireducens DSM 10703.</title>
        <authorList>
            <person name="Poehlein A."/>
            <person name="Fluechter S."/>
            <person name="Duerre P."/>
            <person name="Daniel R."/>
        </authorList>
    </citation>
    <scope>NUCLEOTIDE SEQUENCE [LARGE SCALE GENOMIC DNA]</scope>
    <source>
        <strain evidence="1 2">DSM 10703</strain>
    </source>
</reference>
<gene>
    <name evidence="1" type="ORF">CLOACE_04540</name>
</gene>
<organism evidence="1 2">
    <name type="scientific">Clostridium acetireducens DSM 10703</name>
    <dbReference type="NCBI Taxonomy" id="1121290"/>
    <lineage>
        <taxon>Bacteria</taxon>
        <taxon>Bacillati</taxon>
        <taxon>Bacillota</taxon>
        <taxon>Clostridia</taxon>
        <taxon>Eubacteriales</taxon>
        <taxon>Clostridiaceae</taxon>
        <taxon>Clostridium</taxon>
    </lineage>
</organism>
<dbReference type="RefSeq" id="WP_070109424.1">
    <property type="nucleotide sequence ID" value="NZ_LZFO01000005.1"/>
</dbReference>
<dbReference type="EMBL" id="LZFO01000005">
    <property type="protein sequence ID" value="OFI07049.1"/>
    <property type="molecule type" value="Genomic_DNA"/>
</dbReference>
<dbReference type="STRING" id="1121290.CLAOCE_04540"/>
<keyword evidence="2" id="KW-1185">Reference proteome</keyword>
<sequence length="282" mass="33014">MSLLIPAVKAMMNHNYDMALKYISNERNDDTYALAVAALSEFFTGRFEESCIHFKKFLELNKEDNIELLDNNKAKNILSLLQDVEWLLQTLPEIDNFQEEQSIEIKDNVFDEIEELDDILSLEESEYRHQRIEQLWQDIKDGTSNENASNKEKAHYVFLAAILHSCMENFDDQDAINNLYLTAISLNPNRALYYGYFTQHLISQKFSPISISFLVYRAILLEPSNPRWHLNQAIALSKLINMDSEFVYQVKFELDKALELVTDNQEKLKELILLVRENLYLD</sequence>
<dbReference type="OrthoDB" id="2730244at2"/>
<protein>
    <recommendedName>
        <fullName evidence="3">Tetratricopeptide repeat protein</fullName>
    </recommendedName>
</protein>
<evidence type="ECO:0008006" key="3">
    <source>
        <dbReference type="Google" id="ProtNLM"/>
    </source>
</evidence>
<evidence type="ECO:0000313" key="2">
    <source>
        <dbReference type="Proteomes" id="UP000175744"/>
    </source>
</evidence>
<proteinExistence type="predicted"/>
<evidence type="ECO:0000313" key="1">
    <source>
        <dbReference type="EMBL" id="OFI07049.1"/>
    </source>
</evidence>
<dbReference type="AlphaFoldDB" id="A0A1E8F0S3"/>
<accession>A0A1E8F0S3</accession>